<evidence type="ECO:0000313" key="1">
    <source>
        <dbReference type="EMBL" id="CAF1644670.1"/>
    </source>
</evidence>
<evidence type="ECO:0000313" key="3">
    <source>
        <dbReference type="Proteomes" id="UP000663834"/>
    </source>
</evidence>
<protein>
    <submittedName>
        <fullName evidence="1">Uncharacterized protein</fullName>
    </submittedName>
</protein>
<gene>
    <name evidence="1" type="ORF">KQP761_LOCUS28741</name>
    <name evidence="2" type="ORF">XDN619_LOCUS5404</name>
</gene>
<name>A0A816E5W6_9BILA</name>
<comment type="caution">
    <text evidence="1">The sequence shown here is derived from an EMBL/GenBank/DDBJ whole genome shotgun (WGS) entry which is preliminary data.</text>
</comment>
<proteinExistence type="predicted"/>
<organism evidence="1 3">
    <name type="scientific">Rotaria magnacalcarata</name>
    <dbReference type="NCBI Taxonomy" id="392030"/>
    <lineage>
        <taxon>Eukaryota</taxon>
        <taxon>Metazoa</taxon>
        <taxon>Spiralia</taxon>
        <taxon>Gnathifera</taxon>
        <taxon>Rotifera</taxon>
        <taxon>Eurotatoria</taxon>
        <taxon>Bdelloidea</taxon>
        <taxon>Philodinida</taxon>
        <taxon>Philodinidae</taxon>
        <taxon>Rotaria</taxon>
    </lineage>
</organism>
<dbReference type="AlphaFoldDB" id="A0A816E5W6"/>
<evidence type="ECO:0000313" key="2">
    <source>
        <dbReference type="EMBL" id="CAF2033278.1"/>
    </source>
</evidence>
<dbReference type="Proteomes" id="UP000663834">
    <property type="component" value="Unassembled WGS sequence"/>
</dbReference>
<accession>A0A816E5W6</accession>
<dbReference type="Proteomes" id="UP000663887">
    <property type="component" value="Unassembled WGS sequence"/>
</dbReference>
<reference evidence="1" key="1">
    <citation type="submission" date="2021-02" db="EMBL/GenBank/DDBJ databases">
        <authorList>
            <person name="Nowell W R."/>
        </authorList>
    </citation>
    <scope>NUCLEOTIDE SEQUENCE</scope>
</reference>
<sequence length="316" mass="36437">MNPHGNYQPFHDVLNGYDARPPYMQNIGMSLGPYFLVERLNQNRAKISPVIMGGAVPCEFAAHCREISDSEHSSAYSHPSLCPDGGECAGSNDDVHCKFFVHRKMCPKGGECTVNDEHHIIKFDHPEHCHAGGRCNDMEKSHLQQFRHVPLCPDGMDCRAYLNHDKHHRDQYRHCEKRCIFEGNCVRFHDKNHVTKEPHPFVPPCPFTPFSCKFHIKYTQINPKIDRSAEYTQAETHCLHYSHVCGWGRLCTDTSEKHSRTAIHIARQMCPDDDRCRRLNNEEHLAAFTHTNVRDIRLTCRCYASACKDRFDADHE</sequence>
<dbReference type="EMBL" id="CAJNOW010015746">
    <property type="protein sequence ID" value="CAF1644670.1"/>
    <property type="molecule type" value="Genomic_DNA"/>
</dbReference>
<dbReference type="EMBL" id="CAJNRG010001430">
    <property type="protein sequence ID" value="CAF2033278.1"/>
    <property type="molecule type" value="Genomic_DNA"/>
</dbReference>